<keyword evidence="2" id="KW-1185">Reference proteome</keyword>
<dbReference type="EMBL" id="JXOK01000058">
    <property type="protein sequence ID" value="KIN10160.1"/>
    <property type="molecule type" value="Genomic_DNA"/>
</dbReference>
<proteinExistence type="predicted"/>
<dbReference type="RefSeq" id="WP_041156217.1">
    <property type="nucleotide sequence ID" value="NZ_CBCRVP010000020.1"/>
</dbReference>
<evidence type="ECO:0000313" key="1">
    <source>
        <dbReference type="EMBL" id="KIN10160.1"/>
    </source>
</evidence>
<comment type="caution">
    <text evidence="1">The sequence shown here is derived from an EMBL/GenBank/DDBJ whole genome shotgun (WGS) entry which is preliminary data.</text>
</comment>
<dbReference type="AlphaFoldDB" id="A0A0C3I560"/>
<gene>
    <name evidence="1" type="ORF">SU60_14940</name>
</gene>
<evidence type="ECO:0008006" key="3">
    <source>
        <dbReference type="Google" id="ProtNLM"/>
    </source>
</evidence>
<dbReference type="Proteomes" id="UP000031977">
    <property type="component" value="Unassembled WGS sequence"/>
</dbReference>
<dbReference type="OrthoDB" id="6400528at2"/>
<dbReference type="STRING" id="50718.SU60_14940"/>
<sequence length="322" mass="36706">MDKVIVLCPANSVTGGPELIHQFVDALTRLDVDAKVLYYPFTETHQTPSAYAHYNAPLARVEECRDAVVVVPEAATKYLNLVEGKRKIVWWLSVDNYFKSHPNTLFKHIKHWYRRNVTNKPKFLPMNELKKYSHLTQSYYGELFLNQHGITDVFHLSDYLGEEHLNREVDIKLKENIICYNPKKGIETTNKLISAMPSVKFVPIQNMTASEVADLLAKSKVYIDFGNHPGKDRIPREAAMAKCIVITGEKGSAGNAVDIAVPKKYKLNESGAGFTDNVSSLVKDVFTHFDRALDDFEFYRNKIKEEKVVFNQEAADFAKKFL</sequence>
<evidence type="ECO:0000313" key="2">
    <source>
        <dbReference type="Proteomes" id="UP000031977"/>
    </source>
</evidence>
<organism evidence="1 2">
    <name type="scientific">Vibrio mytili</name>
    <dbReference type="NCBI Taxonomy" id="50718"/>
    <lineage>
        <taxon>Bacteria</taxon>
        <taxon>Pseudomonadati</taxon>
        <taxon>Pseudomonadota</taxon>
        <taxon>Gammaproteobacteria</taxon>
        <taxon>Vibrionales</taxon>
        <taxon>Vibrionaceae</taxon>
        <taxon>Vibrio</taxon>
    </lineage>
</organism>
<name>A0A0C3I560_9VIBR</name>
<protein>
    <recommendedName>
        <fullName evidence="3">Glycosyltransferase</fullName>
    </recommendedName>
</protein>
<reference evidence="1 2" key="1">
    <citation type="submission" date="2015-01" db="EMBL/GenBank/DDBJ databases">
        <title>Draft genome of Vibrio mytili type strain CAIM 528.</title>
        <authorList>
            <person name="Gonzalez-Castillo A."/>
            <person name="Gomez-Gil B."/>
            <person name="Enciso-Ibarra J."/>
        </authorList>
    </citation>
    <scope>NUCLEOTIDE SEQUENCE [LARGE SCALE GENOMIC DNA]</scope>
    <source>
        <strain evidence="1 2">CAIM 528</strain>
    </source>
</reference>
<accession>A0A0C3I560</accession>